<sequence length="486" mass="54380">MVYRGKPSLGCALCRKRRLTCDQRRPSCSQCLRVNQECSGYRDPGTLRICNQTTEVAVKAQGQRKSISPAKQPPPTTAPILPPPTSIDQRALSYIFTYYVGTIQNQGILSYLPDILNSTPSSALQATIRAVGLASLSKVPELRRSAAEEYGIALRATNEALRDPVSVKSDSTLGAVVLLSFYELITCNASDLMNKWKNHIQGATKLLELRGEEQLSSHIGLELFTTVRLQHVISSIFFRISTHDTQRLASLSQLARTKRDEHTQHIETFYSILLQLSTLSIKVDNAHRNPDPIKNLSSLITQSLHIDTALETWATSLGPFWQYTTIDDPRSHFGTTHTYFPLHGDKYHIYHNVHIASLWNQYRQTRVVLNQMIKTMSLRLWTLENQAAPEYQRTVMQSTAVIKQMVVDICDSTPYNFTSGEVGFGGANRLMWPLFIAGNSTERGSATRAWILQTLDVIGRTTGIQQAVGMAQLLRKTTTLSMIPGM</sequence>
<evidence type="ECO:0000259" key="6">
    <source>
        <dbReference type="PROSITE" id="PS50048"/>
    </source>
</evidence>
<organism evidence="7 8">
    <name type="scientific">Aspergillus ellipticus CBS 707.79</name>
    <dbReference type="NCBI Taxonomy" id="1448320"/>
    <lineage>
        <taxon>Eukaryota</taxon>
        <taxon>Fungi</taxon>
        <taxon>Dikarya</taxon>
        <taxon>Ascomycota</taxon>
        <taxon>Pezizomycotina</taxon>
        <taxon>Eurotiomycetes</taxon>
        <taxon>Eurotiomycetidae</taxon>
        <taxon>Eurotiales</taxon>
        <taxon>Aspergillaceae</taxon>
        <taxon>Aspergillus</taxon>
        <taxon>Aspergillus subgen. Circumdati</taxon>
    </lineage>
</organism>
<dbReference type="CDD" id="cd00067">
    <property type="entry name" value="GAL4"/>
    <property type="match status" value="1"/>
</dbReference>
<dbReference type="PANTHER" id="PTHR38791:SF5">
    <property type="entry name" value="TRANSCRIPTION FACTOR DBAG-RELATED"/>
    <property type="match status" value="1"/>
</dbReference>
<dbReference type="EMBL" id="KZ825940">
    <property type="protein sequence ID" value="PYH91599.1"/>
    <property type="molecule type" value="Genomic_DNA"/>
</dbReference>
<dbReference type="PROSITE" id="PS00463">
    <property type="entry name" value="ZN2_CY6_FUNGAL_1"/>
    <property type="match status" value="1"/>
</dbReference>
<dbReference type="SUPFAM" id="SSF57701">
    <property type="entry name" value="Zn2/Cys6 DNA-binding domain"/>
    <property type="match status" value="1"/>
</dbReference>
<dbReference type="Gene3D" id="4.10.240.10">
    <property type="entry name" value="Zn(2)-C6 fungal-type DNA-binding domain"/>
    <property type="match status" value="1"/>
</dbReference>
<dbReference type="AlphaFoldDB" id="A0A319D377"/>
<dbReference type="PROSITE" id="PS50048">
    <property type="entry name" value="ZN2_CY6_FUNGAL_2"/>
    <property type="match status" value="1"/>
</dbReference>
<reference evidence="7 8" key="1">
    <citation type="submission" date="2018-02" db="EMBL/GenBank/DDBJ databases">
        <title>The genomes of Aspergillus section Nigri reveals drivers in fungal speciation.</title>
        <authorList>
            <consortium name="DOE Joint Genome Institute"/>
            <person name="Vesth T.C."/>
            <person name="Nybo J."/>
            <person name="Theobald S."/>
            <person name="Brandl J."/>
            <person name="Frisvad J.C."/>
            <person name="Nielsen K.F."/>
            <person name="Lyhne E.K."/>
            <person name="Kogle M.E."/>
            <person name="Kuo A."/>
            <person name="Riley R."/>
            <person name="Clum A."/>
            <person name="Nolan M."/>
            <person name="Lipzen A."/>
            <person name="Salamov A."/>
            <person name="Henrissat B."/>
            <person name="Wiebenga A."/>
            <person name="De vries R.P."/>
            <person name="Grigoriev I.V."/>
            <person name="Mortensen U.H."/>
            <person name="Andersen M.R."/>
            <person name="Baker S.E."/>
        </authorList>
    </citation>
    <scope>NUCLEOTIDE SEQUENCE [LARGE SCALE GENOMIC DNA]</scope>
    <source>
        <strain evidence="7 8">CBS 707.79</strain>
    </source>
</reference>
<evidence type="ECO:0000313" key="8">
    <source>
        <dbReference type="Proteomes" id="UP000247810"/>
    </source>
</evidence>
<keyword evidence="8" id="KW-1185">Reference proteome</keyword>
<feature type="region of interest" description="Disordered" evidence="5">
    <location>
        <begin position="61"/>
        <end position="83"/>
    </location>
</feature>
<dbReference type="Proteomes" id="UP000247810">
    <property type="component" value="Unassembled WGS sequence"/>
</dbReference>
<keyword evidence="3" id="KW-0804">Transcription</keyword>
<dbReference type="VEuPathDB" id="FungiDB:BO71DRAFT_359062"/>
<dbReference type="SMART" id="SM00066">
    <property type="entry name" value="GAL4"/>
    <property type="match status" value="1"/>
</dbReference>
<feature type="domain" description="Zn(2)-C6 fungal-type" evidence="6">
    <location>
        <begin position="10"/>
        <end position="39"/>
    </location>
</feature>
<feature type="compositionally biased region" description="Pro residues" evidence="5">
    <location>
        <begin position="71"/>
        <end position="83"/>
    </location>
</feature>
<dbReference type="GO" id="GO:0000981">
    <property type="term" value="F:DNA-binding transcription factor activity, RNA polymerase II-specific"/>
    <property type="evidence" value="ECO:0007669"/>
    <property type="project" value="InterPro"/>
</dbReference>
<dbReference type="STRING" id="1448320.A0A319D377"/>
<evidence type="ECO:0000256" key="1">
    <source>
        <dbReference type="ARBA" id="ARBA00023015"/>
    </source>
</evidence>
<proteinExistence type="predicted"/>
<dbReference type="GO" id="GO:0009893">
    <property type="term" value="P:positive regulation of metabolic process"/>
    <property type="evidence" value="ECO:0007669"/>
    <property type="project" value="UniProtKB-ARBA"/>
</dbReference>
<dbReference type="GO" id="GO:0008270">
    <property type="term" value="F:zinc ion binding"/>
    <property type="evidence" value="ECO:0007669"/>
    <property type="project" value="InterPro"/>
</dbReference>
<dbReference type="InterPro" id="IPR036864">
    <property type="entry name" value="Zn2-C6_fun-type_DNA-bd_sf"/>
</dbReference>
<dbReference type="PANTHER" id="PTHR38791">
    <property type="entry name" value="ZN(II)2CYS6 TRANSCRIPTION FACTOR (EUROFUNG)-RELATED-RELATED"/>
    <property type="match status" value="1"/>
</dbReference>
<dbReference type="InterPro" id="IPR053175">
    <property type="entry name" value="DHMBA_Reg_Transcription_Factor"/>
</dbReference>
<accession>A0A319D377</accession>
<dbReference type="Pfam" id="PF11951">
    <property type="entry name" value="Fungal_trans_2"/>
    <property type="match status" value="1"/>
</dbReference>
<evidence type="ECO:0000256" key="3">
    <source>
        <dbReference type="ARBA" id="ARBA00023163"/>
    </source>
</evidence>
<keyword evidence="4" id="KW-0539">Nucleus</keyword>
<evidence type="ECO:0000313" key="7">
    <source>
        <dbReference type="EMBL" id="PYH91599.1"/>
    </source>
</evidence>
<dbReference type="InterPro" id="IPR001138">
    <property type="entry name" value="Zn2Cys6_DnaBD"/>
</dbReference>
<gene>
    <name evidence="7" type="ORF">BO71DRAFT_359062</name>
</gene>
<keyword evidence="1" id="KW-0805">Transcription regulation</keyword>
<evidence type="ECO:0000256" key="5">
    <source>
        <dbReference type="SAM" id="MobiDB-lite"/>
    </source>
</evidence>
<dbReference type="Pfam" id="PF00172">
    <property type="entry name" value="Zn_clus"/>
    <property type="match status" value="1"/>
</dbReference>
<keyword evidence="2" id="KW-0238">DNA-binding</keyword>
<evidence type="ECO:0000256" key="4">
    <source>
        <dbReference type="ARBA" id="ARBA00023242"/>
    </source>
</evidence>
<dbReference type="OrthoDB" id="5429770at2759"/>
<protein>
    <recommendedName>
        <fullName evidence="6">Zn(2)-C6 fungal-type domain-containing protein</fullName>
    </recommendedName>
</protein>
<evidence type="ECO:0000256" key="2">
    <source>
        <dbReference type="ARBA" id="ARBA00023125"/>
    </source>
</evidence>
<dbReference type="InterPro" id="IPR021858">
    <property type="entry name" value="Fun_TF"/>
</dbReference>
<name>A0A319D377_9EURO</name>
<dbReference type="GO" id="GO:0003677">
    <property type="term" value="F:DNA binding"/>
    <property type="evidence" value="ECO:0007669"/>
    <property type="project" value="UniProtKB-KW"/>
</dbReference>